<dbReference type="EMBL" id="JH169057">
    <property type="protein sequence ID" value="EHB05846.1"/>
    <property type="molecule type" value="Genomic_DNA"/>
</dbReference>
<dbReference type="InParanoid" id="G5B985"/>
<protein>
    <submittedName>
        <fullName evidence="3">Ankyrin repeat domain-containing protein 26</fullName>
    </submittedName>
</protein>
<evidence type="ECO:0000313" key="3">
    <source>
        <dbReference type="EMBL" id="EHB05846.1"/>
    </source>
</evidence>
<feature type="coiled-coil region" evidence="1">
    <location>
        <begin position="2"/>
        <end position="29"/>
    </location>
</feature>
<evidence type="ECO:0000256" key="1">
    <source>
        <dbReference type="SAM" id="Coils"/>
    </source>
</evidence>
<dbReference type="AlphaFoldDB" id="G5B985"/>
<keyword evidence="1" id="KW-0175">Coiled coil</keyword>
<evidence type="ECO:0000259" key="2">
    <source>
        <dbReference type="Pfam" id="PF12001"/>
    </source>
</evidence>
<reference evidence="3 4" key="1">
    <citation type="journal article" date="2011" name="Nature">
        <title>Genome sequencing reveals insights into physiology and longevity of the naked mole rat.</title>
        <authorList>
            <person name="Kim E.B."/>
            <person name="Fang X."/>
            <person name="Fushan A.A."/>
            <person name="Huang Z."/>
            <person name="Lobanov A.V."/>
            <person name="Han L."/>
            <person name="Marino S.M."/>
            <person name="Sun X."/>
            <person name="Turanov A.A."/>
            <person name="Yang P."/>
            <person name="Yim S.H."/>
            <person name="Zhao X."/>
            <person name="Kasaikina M.V."/>
            <person name="Stoletzki N."/>
            <person name="Peng C."/>
            <person name="Polak P."/>
            <person name="Xiong Z."/>
            <person name="Kiezun A."/>
            <person name="Zhu Y."/>
            <person name="Chen Y."/>
            <person name="Kryukov G.V."/>
            <person name="Zhang Q."/>
            <person name="Peshkin L."/>
            <person name="Yang L."/>
            <person name="Bronson R.T."/>
            <person name="Buffenstein R."/>
            <person name="Wang B."/>
            <person name="Han C."/>
            <person name="Li Q."/>
            <person name="Chen L."/>
            <person name="Zhao W."/>
            <person name="Sunyaev S.R."/>
            <person name="Park T.J."/>
            <person name="Zhang G."/>
            <person name="Wang J."/>
            <person name="Gladyshev V.N."/>
        </authorList>
    </citation>
    <scope>NUCLEOTIDE SEQUENCE [LARGE SCALE GENOMIC DNA]</scope>
</reference>
<accession>G5B985</accession>
<dbReference type="Proteomes" id="UP000006813">
    <property type="component" value="Unassembled WGS sequence"/>
</dbReference>
<proteinExistence type="predicted"/>
<gene>
    <name evidence="3" type="ORF">GW7_02200</name>
</gene>
<feature type="domain" description="DUF3496" evidence="2">
    <location>
        <begin position="2"/>
        <end position="111"/>
    </location>
</feature>
<evidence type="ECO:0000313" key="4">
    <source>
        <dbReference type="Proteomes" id="UP000006813"/>
    </source>
</evidence>
<dbReference type="Pfam" id="PF12001">
    <property type="entry name" value="DUF3496"/>
    <property type="match status" value="1"/>
</dbReference>
<sequence>MRSQMELIIKDLQAEVSKMKAQKASNKIELEKYRQCYLEELNTRELLSSELNNLYKANGKLQEANTKLLVEQQQNQSLLSSISTRPVLEYPCVGNLHHSLLFPRSFLLRENLAVPPLNPQPLISSIESYLAEMRQEFDKSLTREVREATAKLESGSFKVSSTRSANKSAEDLISETSQEYLEILRRRYKI</sequence>
<dbReference type="STRING" id="10181.G5B985"/>
<dbReference type="InterPro" id="IPR021885">
    <property type="entry name" value="DUF3496"/>
</dbReference>
<name>G5B985_HETGA</name>
<organism evidence="3 4">
    <name type="scientific">Heterocephalus glaber</name>
    <name type="common">Naked mole rat</name>
    <dbReference type="NCBI Taxonomy" id="10181"/>
    <lineage>
        <taxon>Eukaryota</taxon>
        <taxon>Metazoa</taxon>
        <taxon>Chordata</taxon>
        <taxon>Craniata</taxon>
        <taxon>Vertebrata</taxon>
        <taxon>Euteleostomi</taxon>
        <taxon>Mammalia</taxon>
        <taxon>Eutheria</taxon>
        <taxon>Euarchontoglires</taxon>
        <taxon>Glires</taxon>
        <taxon>Rodentia</taxon>
        <taxon>Hystricomorpha</taxon>
        <taxon>Bathyergidae</taxon>
        <taxon>Heterocephalus</taxon>
    </lineage>
</organism>